<name>A0A1B0AW40_9MUSC</name>
<dbReference type="EMBL" id="JXJN01004470">
    <property type="status" value="NOT_ANNOTATED_CDS"/>
    <property type="molecule type" value="Genomic_DNA"/>
</dbReference>
<sequence length="86" mass="10074">MKYYNKKEKEKIRESKNNAIWIKRNVNHLTITTTPGWVHIGWVQHFRPYIIFVVLVPANQQCIAEYFIDPIPVQTNSKTSVVNTSS</sequence>
<proteinExistence type="predicted"/>
<evidence type="ECO:0000313" key="2">
    <source>
        <dbReference type="Proteomes" id="UP000092460"/>
    </source>
</evidence>
<dbReference type="Proteomes" id="UP000092460">
    <property type="component" value="Unassembled WGS sequence"/>
</dbReference>
<organism evidence="1 2">
    <name type="scientific">Glossina palpalis gambiensis</name>
    <dbReference type="NCBI Taxonomy" id="67801"/>
    <lineage>
        <taxon>Eukaryota</taxon>
        <taxon>Metazoa</taxon>
        <taxon>Ecdysozoa</taxon>
        <taxon>Arthropoda</taxon>
        <taxon>Hexapoda</taxon>
        <taxon>Insecta</taxon>
        <taxon>Pterygota</taxon>
        <taxon>Neoptera</taxon>
        <taxon>Endopterygota</taxon>
        <taxon>Diptera</taxon>
        <taxon>Brachycera</taxon>
        <taxon>Muscomorpha</taxon>
        <taxon>Hippoboscoidea</taxon>
        <taxon>Glossinidae</taxon>
        <taxon>Glossina</taxon>
    </lineage>
</organism>
<accession>A0A1B0AW40</accession>
<reference evidence="1" key="2">
    <citation type="submission" date="2020-05" db="UniProtKB">
        <authorList>
            <consortium name="EnsemblMetazoa"/>
        </authorList>
    </citation>
    <scope>IDENTIFICATION</scope>
    <source>
        <strain evidence="1">IAEA</strain>
    </source>
</reference>
<keyword evidence="2" id="KW-1185">Reference proteome</keyword>
<protein>
    <submittedName>
        <fullName evidence="1">Uncharacterized protein</fullName>
    </submittedName>
</protein>
<dbReference type="AlphaFoldDB" id="A0A1B0AW40"/>
<evidence type="ECO:0000313" key="1">
    <source>
        <dbReference type="EnsemblMetazoa" id="GPPI010625-PA"/>
    </source>
</evidence>
<dbReference type="EnsemblMetazoa" id="GPPI010625-RA">
    <property type="protein sequence ID" value="GPPI010625-PA"/>
    <property type="gene ID" value="GPPI010625"/>
</dbReference>
<reference evidence="2" key="1">
    <citation type="submission" date="2015-01" db="EMBL/GenBank/DDBJ databases">
        <authorList>
            <person name="Aksoy S."/>
            <person name="Warren W."/>
            <person name="Wilson R.K."/>
        </authorList>
    </citation>
    <scope>NUCLEOTIDE SEQUENCE [LARGE SCALE GENOMIC DNA]</scope>
    <source>
        <strain evidence="2">IAEA</strain>
    </source>
</reference>
<dbReference type="VEuPathDB" id="VectorBase:GPPI010625"/>